<name>A0A401ZAM0_9CHLR</name>
<evidence type="ECO:0000313" key="1">
    <source>
        <dbReference type="EMBL" id="GCE03838.1"/>
    </source>
</evidence>
<dbReference type="SUPFAM" id="SSF51445">
    <property type="entry name" value="(Trans)glycosidases"/>
    <property type="match status" value="1"/>
</dbReference>
<evidence type="ECO:0000313" key="2">
    <source>
        <dbReference type="Proteomes" id="UP000287224"/>
    </source>
</evidence>
<dbReference type="InterPro" id="IPR017853">
    <property type="entry name" value="GH"/>
</dbReference>
<dbReference type="EMBL" id="BIFQ01000001">
    <property type="protein sequence ID" value="GCE03838.1"/>
    <property type="molecule type" value="Genomic_DNA"/>
</dbReference>
<protein>
    <recommendedName>
        <fullName evidence="3">Alpha-L-arabinofuranosidase</fullName>
    </recommendedName>
</protein>
<dbReference type="Gene3D" id="2.60.40.1180">
    <property type="entry name" value="Golgi alpha-mannosidase II"/>
    <property type="match status" value="1"/>
</dbReference>
<proteinExistence type="predicted"/>
<dbReference type="AlphaFoldDB" id="A0A401ZAM0"/>
<dbReference type="PANTHER" id="PTHR43576:SF3">
    <property type="entry name" value="ALPHA-L-ARABINOFURANOSIDASE C"/>
    <property type="match status" value="1"/>
</dbReference>
<dbReference type="InterPro" id="IPR013780">
    <property type="entry name" value="Glyco_hydro_b"/>
</dbReference>
<dbReference type="RefSeq" id="WP_235845610.1">
    <property type="nucleotide sequence ID" value="NZ_BIFQ01000001.1"/>
</dbReference>
<sequence length="510" mass="54262">MSGKASSYYFSTQWLRRLIALTAVLLGMLTVAMAVPFSASASSAATLPAKITVNAQQGVGHIPATALGVNNAVWDPHLQDAVVPSLLRQAGVRVMRYPGGSTSDTYHWQTNTIEPNNTNAGANDFDAFMRVVHQTGAQAMVTANYGSGTPAEAAAWVKYANITKHYHVQYWEIGNEIYGNGSYGANWEYDTHAQKGPATYANNALQFISAMKAVDPTIKIGIVLTMPGDWPDGVVASGDTQDWNHTVLSIVGSKMDFAAVHWYADYAAIPGNESDVGLLGNTAAIPGKVATLHSLINQYCGSKAGQVKIDVTETNSVPYNPGKQTVSVVNALFLDDDYMTWLENGVNNVDWWDTHNGIVTYGNNSPTLFGDTAYGDYGMLSAGNSDGGVSEPPANTPFPTYYGLQMVSHLVQPYNRMLTASSNQSLVTVHAVRQLDGSIAVLLINKDPNNSYSVDLSQAHPGHVAGATVYSYGANSSGGITVTHVMGNAAANAQTIAPYSLTTVVFSGDD</sequence>
<comment type="caution">
    <text evidence="1">The sequence shown here is derived from an EMBL/GenBank/DDBJ whole genome shotgun (WGS) entry which is preliminary data.</text>
</comment>
<gene>
    <name evidence="1" type="ORF">KDAU_11670</name>
</gene>
<organism evidence="1 2">
    <name type="scientific">Dictyobacter aurantiacus</name>
    <dbReference type="NCBI Taxonomy" id="1936993"/>
    <lineage>
        <taxon>Bacteria</taxon>
        <taxon>Bacillati</taxon>
        <taxon>Chloroflexota</taxon>
        <taxon>Ktedonobacteria</taxon>
        <taxon>Ktedonobacterales</taxon>
        <taxon>Dictyobacteraceae</taxon>
        <taxon>Dictyobacter</taxon>
    </lineage>
</organism>
<reference evidence="2" key="1">
    <citation type="submission" date="2018-12" db="EMBL/GenBank/DDBJ databases">
        <title>Tengunoibacter tsumagoiensis gen. nov., sp. nov., Dictyobacter kobayashii sp. nov., D. alpinus sp. nov., and D. joshuensis sp. nov. and description of Dictyobacteraceae fam. nov. within the order Ktedonobacterales isolated from Tengu-no-mugimeshi.</title>
        <authorList>
            <person name="Wang C.M."/>
            <person name="Zheng Y."/>
            <person name="Sakai Y."/>
            <person name="Toyoda A."/>
            <person name="Minakuchi Y."/>
            <person name="Abe K."/>
            <person name="Yokota A."/>
            <person name="Yabe S."/>
        </authorList>
    </citation>
    <scope>NUCLEOTIDE SEQUENCE [LARGE SCALE GENOMIC DNA]</scope>
    <source>
        <strain evidence="2">S-27</strain>
    </source>
</reference>
<dbReference type="GO" id="GO:0000272">
    <property type="term" value="P:polysaccharide catabolic process"/>
    <property type="evidence" value="ECO:0007669"/>
    <property type="project" value="TreeGrafter"/>
</dbReference>
<dbReference type="Gene3D" id="3.20.20.80">
    <property type="entry name" value="Glycosidases"/>
    <property type="match status" value="1"/>
</dbReference>
<dbReference type="PANTHER" id="PTHR43576">
    <property type="entry name" value="ALPHA-L-ARABINOFURANOSIDASE C-RELATED"/>
    <property type="match status" value="1"/>
</dbReference>
<accession>A0A401ZAM0</accession>
<dbReference type="Proteomes" id="UP000287224">
    <property type="component" value="Unassembled WGS sequence"/>
</dbReference>
<evidence type="ECO:0008006" key="3">
    <source>
        <dbReference type="Google" id="ProtNLM"/>
    </source>
</evidence>
<keyword evidence="2" id="KW-1185">Reference proteome</keyword>